<gene>
    <name evidence="9" type="ORF">UU24_C0006G0051</name>
</gene>
<evidence type="ECO:0000256" key="1">
    <source>
        <dbReference type="ARBA" id="ARBA00004141"/>
    </source>
</evidence>
<keyword evidence="2" id="KW-0328">Glycosyltransferase</keyword>
<dbReference type="EMBL" id="LBZW01000006">
    <property type="protein sequence ID" value="KKR79557.1"/>
    <property type="molecule type" value="Genomic_DNA"/>
</dbReference>
<evidence type="ECO:0000256" key="2">
    <source>
        <dbReference type="ARBA" id="ARBA00022676"/>
    </source>
</evidence>
<accession>A0A0G0WVX4</accession>
<dbReference type="Gene3D" id="3.90.550.10">
    <property type="entry name" value="Spore Coat Polysaccharide Biosynthesis Protein SpsA, Chain A"/>
    <property type="match status" value="1"/>
</dbReference>
<dbReference type="InterPro" id="IPR001173">
    <property type="entry name" value="Glyco_trans_2-like"/>
</dbReference>
<feature type="transmembrane region" description="Helical" evidence="7">
    <location>
        <begin position="224"/>
        <end position="246"/>
    </location>
</feature>
<comment type="caution">
    <text evidence="9">The sequence shown here is derived from an EMBL/GenBank/DDBJ whole genome shotgun (WGS) entry which is preliminary data.</text>
</comment>
<reference evidence="9 10" key="1">
    <citation type="journal article" date="2015" name="Nature">
        <title>rRNA introns, odd ribosomes, and small enigmatic genomes across a large radiation of phyla.</title>
        <authorList>
            <person name="Brown C.T."/>
            <person name="Hug L.A."/>
            <person name="Thomas B.C."/>
            <person name="Sharon I."/>
            <person name="Castelle C.J."/>
            <person name="Singh A."/>
            <person name="Wilkins M.J."/>
            <person name="Williams K.H."/>
            <person name="Banfield J.F."/>
        </authorList>
    </citation>
    <scope>NUCLEOTIDE SEQUENCE [LARGE SCALE GENOMIC DNA]</scope>
</reference>
<keyword evidence="3 9" id="KW-0808">Transferase</keyword>
<evidence type="ECO:0000259" key="8">
    <source>
        <dbReference type="Pfam" id="PF00535"/>
    </source>
</evidence>
<sequence>MSKISIVFPVYNEEGNLEFLYNQVKEALISINIDYEMIFVDDGSLDNSLSIIKALRKQDNRVIYISLSRNFGHQNALFAGLSYCTGDAVITMDADLQHPPVLIPKMIELWKQGNEVVYTTKKNAELPFIKNFIVKCAYWIISKLSGLKLQFGQSDFRLIDKAVLKIILNIPEYHKFLRGQISWVGFKQTGLNFDVEPRYKGKAKYSYKSLFFLALDGIFSFSRYPLHVVTLMGVTIALISFMYMVYDVLYPWALKFFLNSDILLPPGWATLVVAVFFLGSVQLIAIGILGEYVGRIFDQTKGRPVFIVKEKSFNL</sequence>
<keyword evidence="5 7" id="KW-1133">Transmembrane helix</keyword>
<dbReference type="PANTHER" id="PTHR48090:SF1">
    <property type="entry name" value="PROPHAGE BACTOPRENOL GLUCOSYL TRANSFERASE HOMOLOG"/>
    <property type="match status" value="1"/>
</dbReference>
<dbReference type="PATRIC" id="fig|1618734.3.peg.262"/>
<organism evidence="9 10">
    <name type="scientific">Candidatus Nomurabacteria bacterium GW2011_GWA2_40_9</name>
    <dbReference type="NCBI Taxonomy" id="1618734"/>
    <lineage>
        <taxon>Bacteria</taxon>
        <taxon>Candidatus Nomuraibacteriota</taxon>
    </lineage>
</organism>
<evidence type="ECO:0000256" key="7">
    <source>
        <dbReference type="SAM" id="Phobius"/>
    </source>
</evidence>
<evidence type="ECO:0000313" key="9">
    <source>
        <dbReference type="EMBL" id="KKR79557.1"/>
    </source>
</evidence>
<evidence type="ECO:0000256" key="5">
    <source>
        <dbReference type="ARBA" id="ARBA00022989"/>
    </source>
</evidence>
<evidence type="ECO:0000256" key="6">
    <source>
        <dbReference type="ARBA" id="ARBA00023136"/>
    </source>
</evidence>
<dbReference type="GO" id="GO:0016757">
    <property type="term" value="F:glycosyltransferase activity"/>
    <property type="evidence" value="ECO:0007669"/>
    <property type="project" value="UniProtKB-KW"/>
</dbReference>
<dbReference type="Proteomes" id="UP000034749">
    <property type="component" value="Unassembled WGS sequence"/>
</dbReference>
<evidence type="ECO:0000256" key="4">
    <source>
        <dbReference type="ARBA" id="ARBA00022692"/>
    </source>
</evidence>
<dbReference type="AlphaFoldDB" id="A0A0G0WVX4"/>
<dbReference type="InterPro" id="IPR050256">
    <property type="entry name" value="Glycosyltransferase_2"/>
</dbReference>
<name>A0A0G0WVX4_9BACT</name>
<protein>
    <submittedName>
        <fullName evidence="9">Family 2 glycosyl transferase</fullName>
    </submittedName>
</protein>
<evidence type="ECO:0000313" key="10">
    <source>
        <dbReference type="Proteomes" id="UP000034749"/>
    </source>
</evidence>
<dbReference type="Pfam" id="PF00535">
    <property type="entry name" value="Glycos_transf_2"/>
    <property type="match status" value="1"/>
</dbReference>
<feature type="transmembrane region" description="Helical" evidence="7">
    <location>
        <begin position="266"/>
        <end position="293"/>
    </location>
</feature>
<keyword evidence="6 7" id="KW-0472">Membrane</keyword>
<dbReference type="SUPFAM" id="SSF53448">
    <property type="entry name" value="Nucleotide-diphospho-sugar transferases"/>
    <property type="match status" value="1"/>
</dbReference>
<feature type="domain" description="Glycosyltransferase 2-like" evidence="8">
    <location>
        <begin position="5"/>
        <end position="119"/>
    </location>
</feature>
<dbReference type="PANTHER" id="PTHR48090">
    <property type="entry name" value="UNDECAPRENYL-PHOSPHATE 4-DEOXY-4-FORMAMIDO-L-ARABINOSE TRANSFERASE-RELATED"/>
    <property type="match status" value="1"/>
</dbReference>
<dbReference type="InterPro" id="IPR029044">
    <property type="entry name" value="Nucleotide-diphossugar_trans"/>
</dbReference>
<comment type="subcellular location">
    <subcellularLocation>
        <location evidence="1">Membrane</location>
        <topology evidence="1">Multi-pass membrane protein</topology>
    </subcellularLocation>
</comment>
<dbReference type="CDD" id="cd04187">
    <property type="entry name" value="DPM1_like_bac"/>
    <property type="match status" value="1"/>
</dbReference>
<dbReference type="GO" id="GO:0005886">
    <property type="term" value="C:plasma membrane"/>
    <property type="evidence" value="ECO:0007669"/>
    <property type="project" value="TreeGrafter"/>
</dbReference>
<evidence type="ECO:0000256" key="3">
    <source>
        <dbReference type="ARBA" id="ARBA00022679"/>
    </source>
</evidence>
<keyword evidence="4 7" id="KW-0812">Transmembrane</keyword>
<proteinExistence type="predicted"/>